<dbReference type="EMBL" id="JAXOVC010000011">
    <property type="protein sequence ID" value="KAK4495791.1"/>
    <property type="molecule type" value="Genomic_DNA"/>
</dbReference>
<proteinExistence type="predicted"/>
<evidence type="ECO:0000313" key="2">
    <source>
        <dbReference type="EMBL" id="KAK4495791.1"/>
    </source>
</evidence>
<name>A0ABR0E3J5_ZASCE</name>
<feature type="compositionally biased region" description="Basic and acidic residues" evidence="1">
    <location>
        <begin position="651"/>
        <end position="674"/>
    </location>
</feature>
<feature type="compositionally biased region" description="Basic and acidic residues" evidence="1">
    <location>
        <begin position="689"/>
        <end position="700"/>
    </location>
</feature>
<keyword evidence="3" id="KW-1185">Reference proteome</keyword>
<evidence type="ECO:0000256" key="1">
    <source>
        <dbReference type="SAM" id="MobiDB-lite"/>
    </source>
</evidence>
<protein>
    <submittedName>
        <fullName evidence="2">Uncharacterized protein</fullName>
    </submittedName>
</protein>
<sequence>MADTSFSVEALMRSSQIFQRGDDVALVPKHSKMPHQQNPIAVDSVWVTTYNGNLWPVVISDEAGPPQGFLASRRGKHEIPAILLGRHKYIWVSGSTLRAFDPHHDYLAGLAPFSEPEIQNSDSDSVKVEKQRRVAFRQDADMFEKAGFWHTYIKAKSQARKVQAELDAQEIRKRSQTTPKRRRSGEDKYSSGTRKRHGTHDRSYWKEAKGLATPVSSSNKRSRNALGPGYDHLFPDDDEEMESPIKKRSSGTFEREDRRMPSGLYNEGINDVDEDESSLFMPQGADDPYVSKHRTQTAPQSFIKREPKPAPPPMGPDMCRVLIDANPEGTIIPLTALDSCIYLLQRQTINKTEHIVDLREDPRAKSLGLTERQFRSIYEYLHTGEIVPEITPATNVEELSEKTKVKSAGKLASAFVAASKIEHEYLLETIQQKFMLLHPLPTLAIPTVARDILSVTSPHGGTKIEKYLRAWIIDHVAYDFWDLCPMYSGQIQSLMAEHGLAGVILGKVTDKMEAEKKETDKLQAAKIEAQRIYAEKTASRKVLPENNQPRSVQAENTKTNSTQAENSQGDGSQDASKKSPKKTPPWKTGEPLKPLKARVENVQAAKTQSEMAQPENVETGKAEAEKPQTTEMRAEKVVVVKTATDQAENAQPEHTEKSQPEEQLSKNTEPEKSEPATTTQATETQLKNIEPEKIDAERSQTKTTQAAETQAGNNMPEKTEAEKAKADNQLLSNDSNAKGATDGREDSLSPSNNPYIML</sequence>
<feature type="region of interest" description="Disordered" evidence="1">
    <location>
        <begin position="164"/>
        <end position="266"/>
    </location>
</feature>
<feature type="compositionally biased region" description="Polar residues" evidence="1">
    <location>
        <begin position="748"/>
        <end position="758"/>
    </location>
</feature>
<gene>
    <name evidence="2" type="ORF">PRZ48_013059</name>
</gene>
<comment type="caution">
    <text evidence="2">The sequence shown here is derived from an EMBL/GenBank/DDBJ whole genome shotgun (WGS) entry which is preliminary data.</text>
</comment>
<feature type="compositionally biased region" description="Polar residues" evidence="1">
    <location>
        <begin position="729"/>
        <end position="738"/>
    </location>
</feature>
<organism evidence="2 3">
    <name type="scientific">Zasmidium cellare</name>
    <name type="common">Wine cellar mold</name>
    <name type="synonym">Racodium cellare</name>
    <dbReference type="NCBI Taxonomy" id="395010"/>
    <lineage>
        <taxon>Eukaryota</taxon>
        <taxon>Fungi</taxon>
        <taxon>Dikarya</taxon>
        <taxon>Ascomycota</taxon>
        <taxon>Pezizomycotina</taxon>
        <taxon>Dothideomycetes</taxon>
        <taxon>Dothideomycetidae</taxon>
        <taxon>Mycosphaerellales</taxon>
        <taxon>Mycosphaerellaceae</taxon>
        <taxon>Zasmidium</taxon>
    </lineage>
</organism>
<feature type="compositionally biased region" description="Low complexity" evidence="1">
    <location>
        <begin position="675"/>
        <end position="685"/>
    </location>
</feature>
<dbReference type="SUPFAM" id="SSF63748">
    <property type="entry name" value="Tudor/PWWP/MBT"/>
    <property type="match status" value="1"/>
</dbReference>
<evidence type="ECO:0000313" key="3">
    <source>
        <dbReference type="Proteomes" id="UP001305779"/>
    </source>
</evidence>
<feature type="compositionally biased region" description="Low complexity" evidence="1">
    <location>
        <begin position="701"/>
        <end position="711"/>
    </location>
</feature>
<feature type="compositionally biased region" description="Basic and acidic residues" evidence="1">
    <location>
        <begin position="200"/>
        <end position="209"/>
    </location>
</feature>
<dbReference type="Proteomes" id="UP001305779">
    <property type="component" value="Unassembled WGS sequence"/>
</dbReference>
<accession>A0ABR0E3J5</accession>
<feature type="compositionally biased region" description="Polar residues" evidence="1">
    <location>
        <begin position="545"/>
        <end position="574"/>
    </location>
</feature>
<feature type="compositionally biased region" description="Basic and acidic residues" evidence="1">
    <location>
        <begin position="717"/>
        <end position="726"/>
    </location>
</feature>
<reference evidence="2 3" key="1">
    <citation type="journal article" date="2023" name="G3 (Bethesda)">
        <title>A chromosome-level genome assembly of Zasmidium syzygii isolated from banana leaves.</title>
        <authorList>
            <person name="van Westerhoven A.C."/>
            <person name="Mehrabi R."/>
            <person name="Talebi R."/>
            <person name="Steentjes M.B.F."/>
            <person name="Corcolon B."/>
            <person name="Chong P.A."/>
            <person name="Kema G.H.J."/>
            <person name="Seidl M.F."/>
        </authorList>
    </citation>
    <scope>NUCLEOTIDE SEQUENCE [LARGE SCALE GENOMIC DNA]</scope>
    <source>
        <strain evidence="2 3">P124</strain>
    </source>
</reference>
<feature type="compositionally biased region" description="Basic and acidic residues" evidence="1">
    <location>
        <begin position="618"/>
        <end position="638"/>
    </location>
</feature>
<feature type="region of interest" description="Disordered" evidence="1">
    <location>
        <begin position="538"/>
        <end position="758"/>
    </location>
</feature>